<name>A0AAV9C3Y0_ACOCL</name>
<evidence type="ECO:0000256" key="1">
    <source>
        <dbReference type="SAM" id="MobiDB-lite"/>
    </source>
</evidence>
<dbReference type="Proteomes" id="UP001180020">
    <property type="component" value="Unassembled WGS sequence"/>
</dbReference>
<keyword evidence="3" id="KW-1185">Reference proteome</keyword>
<feature type="region of interest" description="Disordered" evidence="1">
    <location>
        <begin position="1"/>
        <end position="56"/>
    </location>
</feature>
<evidence type="ECO:0000313" key="2">
    <source>
        <dbReference type="EMBL" id="KAK1283371.1"/>
    </source>
</evidence>
<accession>A0AAV9C3Y0</accession>
<comment type="caution">
    <text evidence="2">The sequence shown here is derived from an EMBL/GenBank/DDBJ whole genome shotgun (WGS) entry which is preliminary data.</text>
</comment>
<organism evidence="2 3">
    <name type="scientific">Acorus calamus</name>
    <name type="common">Sweet flag</name>
    <dbReference type="NCBI Taxonomy" id="4465"/>
    <lineage>
        <taxon>Eukaryota</taxon>
        <taxon>Viridiplantae</taxon>
        <taxon>Streptophyta</taxon>
        <taxon>Embryophyta</taxon>
        <taxon>Tracheophyta</taxon>
        <taxon>Spermatophyta</taxon>
        <taxon>Magnoliopsida</taxon>
        <taxon>Liliopsida</taxon>
        <taxon>Acoraceae</taxon>
        <taxon>Acorus</taxon>
    </lineage>
</organism>
<protein>
    <submittedName>
        <fullName evidence="2">Uncharacterized protein</fullName>
    </submittedName>
</protein>
<reference evidence="2" key="1">
    <citation type="journal article" date="2023" name="Nat. Commun.">
        <title>Diploid and tetraploid genomes of Acorus and the evolution of monocots.</title>
        <authorList>
            <person name="Ma L."/>
            <person name="Liu K.W."/>
            <person name="Li Z."/>
            <person name="Hsiao Y.Y."/>
            <person name="Qi Y."/>
            <person name="Fu T."/>
            <person name="Tang G.D."/>
            <person name="Zhang D."/>
            <person name="Sun W.H."/>
            <person name="Liu D.K."/>
            <person name="Li Y."/>
            <person name="Chen G.Z."/>
            <person name="Liu X.D."/>
            <person name="Liao X.Y."/>
            <person name="Jiang Y.T."/>
            <person name="Yu X."/>
            <person name="Hao Y."/>
            <person name="Huang J."/>
            <person name="Zhao X.W."/>
            <person name="Ke S."/>
            <person name="Chen Y.Y."/>
            <person name="Wu W.L."/>
            <person name="Hsu J.L."/>
            <person name="Lin Y.F."/>
            <person name="Huang M.D."/>
            <person name="Li C.Y."/>
            <person name="Huang L."/>
            <person name="Wang Z.W."/>
            <person name="Zhao X."/>
            <person name="Zhong W.Y."/>
            <person name="Peng D.H."/>
            <person name="Ahmad S."/>
            <person name="Lan S."/>
            <person name="Zhang J.S."/>
            <person name="Tsai W.C."/>
            <person name="Van de Peer Y."/>
            <person name="Liu Z.J."/>
        </authorList>
    </citation>
    <scope>NUCLEOTIDE SEQUENCE</scope>
    <source>
        <strain evidence="2">CP</strain>
    </source>
</reference>
<sequence>MSTTQQFKAGEARGRGVENANQMMESVKDKAQTARDKTCDAARSTHDSTQQGTEKATGFLQQTGEQVMNMAQGAVDSVKNTLGVGDNNINNNNQCKK</sequence>
<dbReference type="EMBL" id="JAUJYO010000021">
    <property type="protein sequence ID" value="KAK1283371.1"/>
    <property type="molecule type" value="Genomic_DNA"/>
</dbReference>
<feature type="compositionally biased region" description="Basic and acidic residues" evidence="1">
    <location>
        <begin position="26"/>
        <end position="46"/>
    </location>
</feature>
<dbReference type="Gene3D" id="6.10.140.1430">
    <property type="match status" value="1"/>
</dbReference>
<dbReference type="InterPro" id="IPR039624">
    <property type="entry name" value="LEA1/2/D7/KIN2"/>
</dbReference>
<reference evidence="2" key="2">
    <citation type="submission" date="2023-06" db="EMBL/GenBank/DDBJ databases">
        <authorList>
            <person name="Ma L."/>
            <person name="Liu K.-W."/>
            <person name="Li Z."/>
            <person name="Hsiao Y.-Y."/>
            <person name="Qi Y."/>
            <person name="Fu T."/>
            <person name="Tang G."/>
            <person name="Zhang D."/>
            <person name="Sun W.-H."/>
            <person name="Liu D.-K."/>
            <person name="Li Y."/>
            <person name="Chen G.-Z."/>
            <person name="Liu X.-D."/>
            <person name="Liao X.-Y."/>
            <person name="Jiang Y.-T."/>
            <person name="Yu X."/>
            <person name="Hao Y."/>
            <person name="Huang J."/>
            <person name="Zhao X.-W."/>
            <person name="Ke S."/>
            <person name="Chen Y.-Y."/>
            <person name="Wu W.-L."/>
            <person name="Hsu J.-L."/>
            <person name="Lin Y.-F."/>
            <person name="Huang M.-D."/>
            <person name="Li C.-Y."/>
            <person name="Huang L."/>
            <person name="Wang Z.-W."/>
            <person name="Zhao X."/>
            <person name="Zhong W.-Y."/>
            <person name="Peng D.-H."/>
            <person name="Ahmad S."/>
            <person name="Lan S."/>
            <person name="Zhang J.-S."/>
            <person name="Tsai W.-C."/>
            <person name="Van De Peer Y."/>
            <person name="Liu Z.-J."/>
        </authorList>
    </citation>
    <scope>NUCLEOTIDE SEQUENCE</scope>
    <source>
        <strain evidence="2">CP</strain>
        <tissue evidence="2">Leaves</tissue>
    </source>
</reference>
<proteinExistence type="predicted"/>
<feature type="compositionally biased region" description="Polar residues" evidence="1">
    <location>
        <begin position="47"/>
        <end position="56"/>
    </location>
</feature>
<dbReference type="PANTHER" id="PTHR34191:SF20">
    <property type="entry name" value="LATE EMBRYOGENESIS ABUNDANT PROTEIN (LEA) FAMILY PROTEIN"/>
    <property type="match status" value="1"/>
</dbReference>
<gene>
    <name evidence="2" type="ORF">QJS10_CPB21g00181</name>
</gene>
<dbReference type="AlphaFoldDB" id="A0AAV9C3Y0"/>
<evidence type="ECO:0000313" key="3">
    <source>
        <dbReference type="Proteomes" id="UP001180020"/>
    </source>
</evidence>
<dbReference type="PANTHER" id="PTHR34191">
    <property type="entry name" value="LATE EMBRYOGENESIS ABUNDANT PROTEIN (LEA) FAMILY PROTEIN"/>
    <property type="match status" value="1"/>
</dbReference>